<evidence type="ECO:0000259" key="4">
    <source>
        <dbReference type="SMART" id="SM00479"/>
    </source>
</evidence>
<feature type="domain" description="Exonuclease" evidence="4">
    <location>
        <begin position="47"/>
        <end position="221"/>
    </location>
</feature>
<dbReference type="GO" id="GO:0003676">
    <property type="term" value="F:nucleic acid binding"/>
    <property type="evidence" value="ECO:0007669"/>
    <property type="project" value="InterPro"/>
</dbReference>
<dbReference type="SUPFAM" id="SSF53098">
    <property type="entry name" value="Ribonuclease H-like"/>
    <property type="match status" value="1"/>
</dbReference>
<dbReference type="AlphaFoldDB" id="A0AAX3U8L0"/>
<organism evidence="5 6">
    <name type="scientific">Vibrio aestuarianus</name>
    <dbReference type="NCBI Taxonomy" id="28171"/>
    <lineage>
        <taxon>Bacteria</taxon>
        <taxon>Pseudomonadati</taxon>
        <taxon>Pseudomonadota</taxon>
        <taxon>Gammaproteobacteria</taxon>
        <taxon>Vibrionales</taxon>
        <taxon>Vibrionaceae</taxon>
        <taxon>Vibrio</taxon>
    </lineage>
</organism>
<keyword evidence="3 5" id="KW-0269">Exonuclease</keyword>
<dbReference type="InterPro" id="IPR013520">
    <property type="entry name" value="Ribonucl_H"/>
</dbReference>
<dbReference type="InterPro" id="IPR012337">
    <property type="entry name" value="RNaseH-like_sf"/>
</dbReference>
<dbReference type="Gene3D" id="3.30.420.10">
    <property type="entry name" value="Ribonuclease H-like superfamily/Ribonuclease H"/>
    <property type="match status" value="1"/>
</dbReference>
<protein>
    <submittedName>
        <fullName evidence="5">3'-5' exonuclease</fullName>
    </submittedName>
</protein>
<evidence type="ECO:0000256" key="1">
    <source>
        <dbReference type="ARBA" id="ARBA00022722"/>
    </source>
</evidence>
<dbReference type="PANTHER" id="PTHR30231">
    <property type="entry name" value="DNA POLYMERASE III SUBUNIT EPSILON"/>
    <property type="match status" value="1"/>
</dbReference>
<name>A0AAX3U8L0_9VIBR</name>
<dbReference type="GO" id="GO:0008408">
    <property type="term" value="F:3'-5' exonuclease activity"/>
    <property type="evidence" value="ECO:0007669"/>
    <property type="project" value="TreeGrafter"/>
</dbReference>
<sequence>MLSYFHPFERLKRRRNHYLKTRVLPKVLSKLVTLPDLDVKQLSSDIDFIVLDIETTGLDFESDHILSLGWVEVSCNRVDLATCQHMYVNNQSQVKPETAVINHITPQMLIDGVSLHDAMLAFFEAAQDKVLVAHACIVEANFIDHYLKTYFDVSGLPLIWLDTMSMEKQMEKAISHHEEPDVTLSGTRVRYRLPEYNGHNALADAVATAELLLAQQKRLSPHHPPAFGSLYRISQ</sequence>
<accession>A0AAX3U8L0</accession>
<dbReference type="Pfam" id="PF00929">
    <property type="entry name" value="RNase_T"/>
    <property type="match status" value="1"/>
</dbReference>
<evidence type="ECO:0000313" key="6">
    <source>
        <dbReference type="Proteomes" id="UP001239257"/>
    </source>
</evidence>
<dbReference type="GO" id="GO:0006259">
    <property type="term" value="P:DNA metabolic process"/>
    <property type="evidence" value="ECO:0007669"/>
    <property type="project" value="UniProtKB-ARBA"/>
</dbReference>
<evidence type="ECO:0000313" key="5">
    <source>
        <dbReference type="EMBL" id="WGK82880.1"/>
    </source>
</evidence>
<dbReference type="Proteomes" id="UP001239257">
    <property type="component" value="Chromosome 1"/>
</dbReference>
<gene>
    <name evidence="5" type="ORF">PYE51_06445</name>
</gene>
<dbReference type="InterPro" id="IPR036397">
    <property type="entry name" value="RNaseH_sf"/>
</dbReference>
<keyword evidence="1" id="KW-0540">Nuclease</keyword>
<reference evidence="5" key="1">
    <citation type="submission" date="2022-02" db="EMBL/GenBank/DDBJ databases">
        <title>Emergence and expansion in Europe of a Vibrio aestuarianus clonal complex pathogenic for oysters.</title>
        <authorList>
            <person name="Mesnil A."/>
            <person name="Travers M.-A."/>
        </authorList>
    </citation>
    <scope>NUCLEOTIDE SEQUENCE</scope>
    <source>
        <strain evidence="5">U29</strain>
    </source>
</reference>
<dbReference type="GO" id="GO:0005829">
    <property type="term" value="C:cytosol"/>
    <property type="evidence" value="ECO:0007669"/>
    <property type="project" value="TreeGrafter"/>
</dbReference>
<evidence type="ECO:0000256" key="2">
    <source>
        <dbReference type="ARBA" id="ARBA00022801"/>
    </source>
</evidence>
<dbReference type="RefSeq" id="WP_274675565.1">
    <property type="nucleotide sequence ID" value="NZ_CP118709.1"/>
</dbReference>
<dbReference type="PANTHER" id="PTHR30231:SF4">
    <property type="entry name" value="PROTEIN NEN2"/>
    <property type="match status" value="1"/>
</dbReference>
<keyword evidence="2" id="KW-0378">Hydrolase</keyword>
<dbReference type="SMART" id="SM00479">
    <property type="entry name" value="EXOIII"/>
    <property type="match status" value="1"/>
</dbReference>
<dbReference type="EMBL" id="CP118709">
    <property type="protein sequence ID" value="WGK82880.1"/>
    <property type="molecule type" value="Genomic_DNA"/>
</dbReference>
<dbReference type="CDD" id="cd06127">
    <property type="entry name" value="DEDDh"/>
    <property type="match status" value="1"/>
</dbReference>
<evidence type="ECO:0000256" key="3">
    <source>
        <dbReference type="ARBA" id="ARBA00022839"/>
    </source>
</evidence>
<proteinExistence type="predicted"/>